<dbReference type="Proteomes" id="UP000257109">
    <property type="component" value="Unassembled WGS sequence"/>
</dbReference>
<name>A0A371HDW8_MUCPR</name>
<sequence length="126" mass="14468">MGKDVLNVGTRNILEILVLNYMIKKSREIVDNQCVVLLSSTHFEEERWLMDSRATNHMTYCSNDFTNSTTSRKTHITNANGLSYPVVGDILTKEIIRRGTKRGGLYYMDDFNSRKINIVQHIDGPK</sequence>
<dbReference type="AlphaFoldDB" id="A0A371HDW8"/>
<keyword evidence="2" id="KW-1185">Reference proteome</keyword>
<feature type="non-terminal residue" evidence="1">
    <location>
        <position position="1"/>
    </location>
</feature>
<reference evidence="1" key="1">
    <citation type="submission" date="2018-05" db="EMBL/GenBank/DDBJ databases">
        <title>Draft genome of Mucuna pruriens seed.</title>
        <authorList>
            <person name="Nnadi N.E."/>
            <person name="Vos R."/>
            <person name="Hasami M.H."/>
            <person name="Devisetty U.K."/>
            <person name="Aguiy J.C."/>
        </authorList>
    </citation>
    <scope>NUCLEOTIDE SEQUENCE [LARGE SCALE GENOMIC DNA]</scope>
    <source>
        <strain evidence="1">JCA_2017</strain>
    </source>
</reference>
<dbReference type="EMBL" id="QJKJ01002868">
    <property type="protein sequence ID" value="RDY00978.1"/>
    <property type="molecule type" value="Genomic_DNA"/>
</dbReference>
<protein>
    <submittedName>
        <fullName evidence="1">Uncharacterized protein</fullName>
    </submittedName>
</protein>
<evidence type="ECO:0000313" key="2">
    <source>
        <dbReference type="Proteomes" id="UP000257109"/>
    </source>
</evidence>
<proteinExistence type="predicted"/>
<gene>
    <name evidence="1" type="ORF">CR513_15758</name>
</gene>
<comment type="caution">
    <text evidence="1">The sequence shown here is derived from an EMBL/GenBank/DDBJ whole genome shotgun (WGS) entry which is preliminary data.</text>
</comment>
<organism evidence="1 2">
    <name type="scientific">Mucuna pruriens</name>
    <name type="common">Velvet bean</name>
    <name type="synonym">Dolichos pruriens</name>
    <dbReference type="NCBI Taxonomy" id="157652"/>
    <lineage>
        <taxon>Eukaryota</taxon>
        <taxon>Viridiplantae</taxon>
        <taxon>Streptophyta</taxon>
        <taxon>Embryophyta</taxon>
        <taxon>Tracheophyta</taxon>
        <taxon>Spermatophyta</taxon>
        <taxon>Magnoliopsida</taxon>
        <taxon>eudicotyledons</taxon>
        <taxon>Gunneridae</taxon>
        <taxon>Pentapetalae</taxon>
        <taxon>rosids</taxon>
        <taxon>fabids</taxon>
        <taxon>Fabales</taxon>
        <taxon>Fabaceae</taxon>
        <taxon>Papilionoideae</taxon>
        <taxon>50 kb inversion clade</taxon>
        <taxon>NPAAA clade</taxon>
        <taxon>indigoferoid/millettioid clade</taxon>
        <taxon>Phaseoleae</taxon>
        <taxon>Mucuna</taxon>
    </lineage>
</organism>
<evidence type="ECO:0000313" key="1">
    <source>
        <dbReference type="EMBL" id="RDY00978.1"/>
    </source>
</evidence>
<dbReference type="OrthoDB" id="1166717at2759"/>
<accession>A0A371HDW8</accession>